<name>X1A600_9ZZZZ</name>
<protein>
    <submittedName>
        <fullName evidence="1">Uncharacterized protein</fullName>
    </submittedName>
</protein>
<dbReference type="EMBL" id="BART01008604">
    <property type="protein sequence ID" value="GAG55631.1"/>
    <property type="molecule type" value="Genomic_DNA"/>
</dbReference>
<proteinExistence type="predicted"/>
<dbReference type="AlphaFoldDB" id="X1A600"/>
<sequence length="46" mass="5184">MSFKWDCTTCKYVRGIPLQERGGLVRNVMNGLDLVSEALIEGKEIL</sequence>
<evidence type="ECO:0000313" key="1">
    <source>
        <dbReference type="EMBL" id="GAG55631.1"/>
    </source>
</evidence>
<comment type="caution">
    <text evidence="1">The sequence shown here is derived from an EMBL/GenBank/DDBJ whole genome shotgun (WGS) entry which is preliminary data.</text>
</comment>
<organism evidence="1">
    <name type="scientific">marine sediment metagenome</name>
    <dbReference type="NCBI Taxonomy" id="412755"/>
    <lineage>
        <taxon>unclassified sequences</taxon>
        <taxon>metagenomes</taxon>
        <taxon>ecological metagenomes</taxon>
    </lineage>
</organism>
<gene>
    <name evidence="1" type="ORF">S01H4_19315</name>
</gene>
<reference evidence="1" key="1">
    <citation type="journal article" date="2014" name="Front. Microbiol.">
        <title>High frequency of phylogenetically diverse reductive dehalogenase-homologous genes in deep subseafloor sedimentary metagenomes.</title>
        <authorList>
            <person name="Kawai M."/>
            <person name="Futagami T."/>
            <person name="Toyoda A."/>
            <person name="Takaki Y."/>
            <person name="Nishi S."/>
            <person name="Hori S."/>
            <person name="Arai W."/>
            <person name="Tsubouchi T."/>
            <person name="Morono Y."/>
            <person name="Uchiyama I."/>
            <person name="Ito T."/>
            <person name="Fujiyama A."/>
            <person name="Inagaki F."/>
            <person name="Takami H."/>
        </authorList>
    </citation>
    <scope>NUCLEOTIDE SEQUENCE</scope>
    <source>
        <strain evidence="1">Expedition CK06-06</strain>
    </source>
</reference>
<accession>X1A600</accession>